<reference evidence="2" key="1">
    <citation type="journal article" date="2023" name="Nat. Plants">
        <title>Single-cell RNA sequencing provides a high-resolution roadmap for understanding the multicellular compartmentation of specialized metabolism.</title>
        <authorList>
            <person name="Sun S."/>
            <person name="Shen X."/>
            <person name="Li Y."/>
            <person name="Li Y."/>
            <person name="Wang S."/>
            <person name="Li R."/>
            <person name="Zhang H."/>
            <person name="Shen G."/>
            <person name="Guo B."/>
            <person name="Wei J."/>
            <person name="Xu J."/>
            <person name="St-Pierre B."/>
            <person name="Chen S."/>
            <person name="Sun C."/>
        </authorList>
    </citation>
    <scope>NUCLEOTIDE SEQUENCE [LARGE SCALE GENOMIC DNA]</scope>
</reference>
<evidence type="ECO:0000313" key="2">
    <source>
        <dbReference type="Proteomes" id="UP001060085"/>
    </source>
</evidence>
<protein>
    <submittedName>
        <fullName evidence="1">Uncharacterized protein</fullName>
    </submittedName>
</protein>
<evidence type="ECO:0000313" key="1">
    <source>
        <dbReference type="EMBL" id="KAI5654855.1"/>
    </source>
</evidence>
<organism evidence="1 2">
    <name type="scientific">Catharanthus roseus</name>
    <name type="common">Madagascar periwinkle</name>
    <name type="synonym">Vinca rosea</name>
    <dbReference type="NCBI Taxonomy" id="4058"/>
    <lineage>
        <taxon>Eukaryota</taxon>
        <taxon>Viridiplantae</taxon>
        <taxon>Streptophyta</taxon>
        <taxon>Embryophyta</taxon>
        <taxon>Tracheophyta</taxon>
        <taxon>Spermatophyta</taxon>
        <taxon>Magnoliopsida</taxon>
        <taxon>eudicotyledons</taxon>
        <taxon>Gunneridae</taxon>
        <taxon>Pentapetalae</taxon>
        <taxon>asterids</taxon>
        <taxon>lamiids</taxon>
        <taxon>Gentianales</taxon>
        <taxon>Apocynaceae</taxon>
        <taxon>Rauvolfioideae</taxon>
        <taxon>Vinceae</taxon>
        <taxon>Catharanthinae</taxon>
        <taxon>Catharanthus</taxon>
    </lineage>
</organism>
<accession>A0ACC0A2X0</accession>
<comment type="caution">
    <text evidence="1">The sequence shown here is derived from an EMBL/GenBank/DDBJ whole genome shotgun (WGS) entry which is preliminary data.</text>
</comment>
<proteinExistence type="predicted"/>
<gene>
    <name evidence="1" type="ORF">M9H77_32042</name>
</gene>
<dbReference type="Proteomes" id="UP001060085">
    <property type="component" value="Linkage Group LG07"/>
</dbReference>
<dbReference type="EMBL" id="CM044707">
    <property type="protein sequence ID" value="KAI5654855.1"/>
    <property type="molecule type" value="Genomic_DNA"/>
</dbReference>
<sequence length="487" mass="54743">MGSIARESNPPPHAICIPFPAQGHINPMTKLAKFLHYKGFHITFVHTEFNYRRLLKATGLESSGPSHPSFRFETIPDGLPPSDADATQDVPSLCDSTTKNCLAPFREVVARLKQNSDVPPITCIISDGIMSFTLEVARELGIPDVFFWTNGAAGVMAYLHYRKLVEKGYTPLKDLSYVTNGYLDTVIDWIPGMAGIRLKDLPSFIRTTDPNDIMLNFAMNQVEKVHEASALILNTFDALESEILKQLSYMVPSIYTIGPLHLLESQIQDNNGLKNIKSNLWKEEFECMKWLDTKEPNSVIYVNFGSVTVMSPEQLREFAWGLANSKRNFLWIIRPDLVMGESAVLDFEFFDETKNRGLLASWCPQGDVLSHKSIGGFLTHCGWNSMFESICSGVPMICWPFFAEQQTNCWFCSKKLGIGIETNSNLEKDEVEKLVNELIVGEKGKKMREKAEELKKLAEEAITEPSGSSYSNLEKLINNVLLSNYAN</sequence>
<keyword evidence="2" id="KW-1185">Reference proteome</keyword>
<name>A0ACC0A2X0_CATRO</name>